<dbReference type="Proteomes" id="UP000023152">
    <property type="component" value="Unassembled WGS sequence"/>
</dbReference>
<dbReference type="AlphaFoldDB" id="X6MPY5"/>
<sequence>MDIDEIDDAFDFVLDLESSFINEGLQSAQALKNEEAFQNGLEQGKAEGTKLGEELGFYQAFICKFEMEMSNYGENTSNDKECAKIQMTIRRISRHLNKITLHFSGLENKENQSNIEKVVENTLSVVRIQFKALLLKMNLLDDLLQMRDTFFFCEIKNLFSKLIENSKN</sequence>
<comment type="caution">
    <text evidence="1">The sequence shown here is derived from an EMBL/GenBank/DDBJ whole genome shotgun (WGS) entry which is preliminary data.</text>
</comment>
<keyword evidence="2" id="KW-1185">Reference proteome</keyword>
<evidence type="ECO:0000313" key="2">
    <source>
        <dbReference type="Proteomes" id="UP000023152"/>
    </source>
</evidence>
<protein>
    <recommendedName>
        <fullName evidence="3">Essential protein Yae1 N-terminal domain-containing protein</fullName>
    </recommendedName>
</protein>
<name>X6MPY5_RETFI</name>
<gene>
    <name evidence="1" type="ORF">RFI_21484</name>
</gene>
<reference evidence="1 2" key="1">
    <citation type="journal article" date="2013" name="Curr. Biol.">
        <title>The Genome of the Foraminiferan Reticulomyxa filosa.</title>
        <authorList>
            <person name="Glockner G."/>
            <person name="Hulsmann N."/>
            <person name="Schleicher M."/>
            <person name="Noegel A.A."/>
            <person name="Eichinger L."/>
            <person name="Gallinger C."/>
            <person name="Pawlowski J."/>
            <person name="Sierra R."/>
            <person name="Euteneuer U."/>
            <person name="Pillet L."/>
            <person name="Moustafa A."/>
            <person name="Platzer M."/>
            <person name="Groth M."/>
            <person name="Szafranski K."/>
            <person name="Schliwa M."/>
        </authorList>
    </citation>
    <scope>NUCLEOTIDE SEQUENCE [LARGE SCALE GENOMIC DNA]</scope>
</reference>
<evidence type="ECO:0008006" key="3">
    <source>
        <dbReference type="Google" id="ProtNLM"/>
    </source>
</evidence>
<dbReference type="EMBL" id="ASPP01018727">
    <property type="protein sequence ID" value="ETO15879.1"/>
    <property type="molecule type" value="Genomic_DNA"/>
</dbReference>
<evidence type="ECO:0000313" key="1">
    <source>
        <dbReference type="EMBL" id="ETO15879.1"/>
    </source>
</evidence>
<proteinExistence type="predicted"/>
<accession>X6MPY5</accession>
<organism evidence="1 2">
    <name type="scientific">Reticulomyxa filosa</name>
    <dbReference type="NCBI Taxonomy" id="46433"/>
    <lineage>
        <taxon>Eukaryota</taxon>
        <taxon>Sar</taxon>
        <taxon>Rhizaria</taxon>
        <taxon>Retaria</taxon>
        <taxon>Foraminifera</taxon>
        <taxon>Monothalamids</taxon>
        <taxon>Reticulomyxidae</taxon>
        <taxon>Reticulomyxa</taxon>
    </lineage>
</organism>